<accession>A0A1M5WQI3</accession>
<dbReference type="OrthoDB" id="9786272at2"/>
<dbReference type="PANTHER" id="PTHR10196">
    <property type="entry name" value="SUGAR KINASE"/>
    <property type="match status" value="1"/>
</dbReference>
<reference evidence="6 7" key="1">
    <citation type="submission" date="2016-11" db="EMBL/GenBank/DDBJ databases">
        <authorList>
            <person name="Jaros S."/>
            <person name="Januszkiewicz K."/>
            <person name="Wedrychowicz H."/>
        </authorList>
    </citation>
    <scope>NUCLEOTIDE SEQUENCE [LARGE SCALE GENOMIC DNA]</scope>
    <source>
        <strain evidence="6 7">DSM 24574</strain>
    </source>
</reference>
<evidence type="ECO:0000256" key="2">
    <source>
        <dbReference type="ARBA" id="ARBA00022679"/>
    </source>
</evidence>
<dbReference type="GO" id="GO:0004856">
    <property type="term" value="F:D-xylulokinase activity"/>
    <property type="evidence" value="ECO:0007669"/>
    <property type="project" value="TreeGrafter"/>
</dbReference>
<evidence type="ECO:0000256" key="3">
    <source>
        <dbReference type="ARBA" id="ARBA00022777"/>
    </source>
</evidence>
<comment type="similarity">
    <text evidence="1">Belongs to the FGGY kinase family.</text>
</comment>
<feature type="domain" description="Carbohydrate kinase FGGY C-terminal" evidence="5">
    <location>
        <begin position="366"/>
        <end position="433"/>
    </location>
</feature>
<dbReference type="InterPro" id="IPR018484">
    <property type="entry name" value="FGGY_N"/>
</dbReference>
<dbReference type="PANTHER" id="PTHR10196:SF57">
    <property type="entry name" value="XYLULOSE KINASE"/>
    <property type="match status" value="1"/>
</dbReference>
<feature type="domain" description="Carbohydrate kinase FGGY N-terminal" evidence="4">
    <location>
        <begin position="6"/>
        <end position="239"/>
    </location>
</feature>
<evidence type="ECO:0000313" key="6">
    <source>
        <dbReference type="EMBL" id="SHH89283.1"/>
    </source>
</evidence>
<dbReference type="InterPro" id="IPR018485">
    <property type="entry name" value="FGGY_C"/>
</dbReference>
<dbReference type="Pfam" id="PF00370">
    <property type="entry name" value="FGGY_N"/>
    <property type="match status" value="1"/>
</dbReference>
<organism evidence="6 7">
    <name type="scientific">Chryseolinea serpens</name>
    <dbReference type="NCBI Taxonomy" id="947013"/>
    <lineage>
        <taxon>Bacteria</taxon>
        <taxon>Pseudomonadati</taxon>
        <taxon>Bacteroidota</taxon>
        <taxon>Cytophagia</taxon>
        <taxon>Cytophagales</taxon>
        <taxon>Fulvivirgaceae</taxon>
        <taxon>Chryseolinea</taxon>
    </lineage>
</organism>
<evidence type="ECO:0000256" key="1">
    <source>
        <dbReference type="ARBA" id="ARBA00009156"/>
    </source>
</evidence>
<dbReference type="InterPro" id="IPR043129">
    <property type="entry name" value="ATPase_NBD"/>
</dbReference>
<keyword evidence="3 6" id="KW-0418">Kinase</keyword>
<dbReference type="SUPFAM" id="SSF53067">
    <property type="entry name" value="Actin-like ATPase domain"/>
    <property type="match status" value="2"/>
</dbReference>
<keyword evidence="2" id="KW-0808">Transferase</keyword>
<protein>
    <submittedName>
        <fullName evidence="6">Sugar (Pentulose or hexulose) kinase</fullName>
    </submittedName>
</protein>
<evidence type="ECO:0000259" key="5">
    <source>
        <dbReference type="Pfam" id="PF02782"/>
    </source>
</evidence>
<dbReference type="CDD" id="cd07772">
    <property type="entry name" value="ASKHA_NBD_FGGY_NaCK-like"/>
    <property type="match status" value="1"/>
</dbReference>
<dbReference type="AlphaFoldDB" id="A0A1M5WQI3"/>
<dbReference type="Proteomes" id="UP000184212">
    <property type="component" value="Unassembled WGS sequence"/>
</dbReference>
<name>A0A1M5WQI3_9BACT</name>
<proteinExistence type="inferred from homology"/>
<dbReference type="GO" id="GO:0005829">
    <property type="term" value="C:cytosol"/>
    <property type="evidence" value="ECO:0007669"/>
    <property type="project" value="TreeGrafter"/>
</dbReference>
<dbReference type="Pfam" id="PF02782">
    <property type="entry name" value="FGGY_C"/>
    <property type="match status" value="1"/>
</dbReference>
<gene>
    <name evidence="6" type="ORF">SAMN04488109_5880</name>
</gene>
<dbReference type="EMBL" id="FQWQ01000005">
    <property type="protein sequence ID" value="SHH89283.1"/>
    <property type="molecule type" value="Genomic_DNA"/>
</dbReference>
<dbReference type="Gene3D" id="3.30.420.40">
    <property type="match status" value="2"/>
</dbReference>
<evidence type="ECO:0000259" key="4">
    <source>
        <dbReference type="Pfam" id="PF00370"/>
    </source>
</evidence>
<sequence length="458" mass="52199">MHALPVILIFDIGKTNKKILLFDESYTLVEEETTHLPETTDEDGMLCEDVQGLTQWMRDAWQKVIHDKRYDVRAINISGYGASFVYLDESLEPFLPLYNYLKAYPPALQERFYKTYGGETSFSARTASPVLGSLNSGMQLYRLKEERPAQFKALKYALHLPQYLSFILTREPSSEITSIGCHTNLWDFEQNRYHEWVTREGIDLKFPPLKKSTDVVMVRSNEKTIPVGIGLHDSSAALIPYLKNFHEPFILLSTGTWCISLNPFNNTPLTTDELQHDGLCYLTYQGQPVKASRLFAGYEHEQEIKRLSDHYGEPIEQITAVAHDPEIIDRLKKRGWEERCLRDTLQHSVFGETDLKDFGNSAVAYHALIMNIVARQRMSTRIVMQGTDVKRIFVDGGFSKNSIYMHLLATLFPGVEVFAASVPQATALGAALILHARWNQKPLPANLIGLRHYAVNPR</sequence>
<keyword evidence="7" id="KW-1185">Reference proteome</keyword>
<evidence type="ECO:0000313" key="7">
    <source>
        <dbReference type="Proteomes" id="UP000184212"/>
    </source>
</evidence>
<dbReference type="GO" id="GO:0005997">
    <property type="term" value="P:xylulose metabolic process"/>
    <property type="evidence" value="ECO:0007669"/>
    <property type="project" value="TreeGrafter"/>
</dbReference>
<dbReference type="RefSeq" id="WP_073141808.1">
    <property type="nucleotide sequence ID" value="NZ_FQWQ01000005.1"/>
</dbReference>
<dbReference type="STRING" id="947013.SAMN04488109_5880"/>